<evidence type="ECO:0000256" key="1">
    <source>
        <dbReference type="SAM" id="MobiDB-lite"/>
    </source>
</evidence>
<evidence type="ECO:0000313" key="3">
    <source>
        <dbReference type="EMBL" id="QTP58051.1"/>
    </source>
</evidence>
<dbReference type="Gene3D" id="1.10.645.10">
    <property type="entry name" value="Cytochrome-c3 Hydrogenase, chain B"/>
    <property type="match status" value="1"/>
</dbReference>
<dbReference type="EMBL" id="CP053383">
    <property type="protein sequence ID" value="QTP58051.1"/>
    <property type="molecule type" value="Genomic_DNA"/>
</dbReference>
<dbReference type="InterPro" id="IPR001135">
    <property type="entry name" value="NADH_Q_OxRdtase_suD"/>
</dbReference>
<organism evidence="3 4">
    <name type="scientific">Halomonas sulfidivorans</name>
    <dbReference type="NCBI Taxonomy" id="2733488"/>
    <lineage>
        <taxon>Bacteria</taxon>
        <taxon>Pseudomonadati</taxon>
        <taxon>Pseudomonadota</taxon>
        <taxon>Gammaproteobacteria</taxon>
        <taxon>Oceanospirillales</taxon>
        <taxon>Halomonadaceae</taxon>
        <taxon>Halomonas</taxon>
    </lineage>
</organism>
<proteinExistence type="predicted"/>
<dbReference type="SUPFAM" id="SSF56762">
    <property type="entry name" value="HydB/Nqo4-like"/>
    <property type="match status" value="1"/>
</dbReference>
<dbReference type="Proteomes" id="UP000671845">
    <property type="component" value="Chromosome"/>
</dbReference>
<accession>A0ABX7WDI3</accession>
<protein>
    <recommendedName>
        <fullName evidence="2">NADH-quinone oxidoreductase subunit D domain-containing protein</fullName>
    </recommendedName>
</protein>
<feature type="region of interest" description="Disordered" evidence="1">
    <location>
        <begin position="117"/>
        <end position="141"/>
    </location>
</feature>
<dbReference type="InterPro" id="IPR029014">
    <property type="entry name" value="NiFe-Hase_large"/>
</dbReference>
<keyword evidence="4" id="KW-1185">Reference proteome</keyword>
<evidence type="ECO:0000313" key="4">
    <source>
        <dbReference type="Proteomes" id="UP000671845"/>
    </source>
</evidence>
<feature type="domain" description="NADH-quinone oxidoreductase subunit D" evidence="2">
    <location>
        <begin position="291"/>
        <end position="362"/>
    </location>
</feature>
<gene>
    <name evidence="3" type="ORF">HNO53_04525</name>
</gene>
<dbReference type="SUPFAM" id="SSF56770">
    <property type="entry name" value="HydA/Nqo6-like"/>
    <property type="match status" value="1"/>
</dbReference>
<evidence type="ECO:0000259" key="2">
    <source>
        <dbReference type="Pfam" id="PF00346"/>
    </source>
</evidence>
<sequence>MAVSWQRRLAARAPAAVFLAEGARIGPLRETLALSPGIRLVDTPRHASMLLVAGDIPTGWRDDLRRVHDQLPAPFASVWCCCEPFEALRDPIRIDVIEALPQTLVETHRELVLGGRDSAPRVLPDEPPNPWEGLGDDGHGGEGMMGGTPYGRPMAMNMQDDLRDGLTLDTLTFRLGPFHSALPSGLQAEVSLQGDLVQAWTVTRKPFASVVEPIFHAARQAPVPIAELELSRARHHLRRLYRGLWIAGWPRLAERTLRMAGQLSPNSDIAGLRRSLERGGLWRLALPEPGRGVLDKEQARQLGGPAARAAGLDQDLRSQDTHYRRLGFAPICRDAGDTAARWQQWLDEIEQSLALAGQAARHDLKTAETAAVETPRGPWTDAFPHDKSDLLGEVLPGLEWGEALMTLASLDVSALDLHPLEEPWQPHRATGDREGRV</sequence>
<dbReference type="RefSeq" id="WP_209476600.1">
    <property type="nucleotide sequence ID" value="NZ_CP053383.1"/>
</dbReference>
<dbReference type="Pfam" id="PF00346">
    <property type="entry name" value="Complex1_49kDa"/>
    <property type="match status" value="1"/>
</dbReference>
<name>A0ABX7WDI3_9GAMM</name>
<reference evidence="3 4" key="1">
    <citation type="journal article" date="2021" name="Front. Microbiol.">
        <title>Aerobic Denitrification and Heterotrophic Sulfur Oxidation in the Genus Halomonas Revealed by Six Novel Species Characterizations and Genome-Based Analysis.</title>
        <authorList>
            <person name="Wang L."/>
            <person name="Shao Z."/>
        </authorList>
    </citation>
    <scope>NUCLEOTIDE SEQUENCE [LARGE SCALE GENOMIC DNA]</scope>
    <source>
        <strain evidence="3 4">MCCC 1A13718</strain>
    </source>
</reference>